<keyword evidence="4" id="KW-1185">Reference proteome</keyword>
<sequence length="127" mass="14176">MAESTYSVTLNDSNSWLLGSPGLVRPLLVGSQRWPAGGTWCWLAAVVVVLLILSVLLCVWMSGCGLAHSITQPDQTTAERRRLDKERIIMIGVHRHRVGESGFKERKDVRTGKEKKKRRGLNPDIDP</sequence>
<dbReference type="AlphaFoldDB" id="A0A3N4L1Q1"/>
<feature type="region of interest" description="Disordered" evidence="1">
    <location>
        <begin position="99"/>
        <end position="127"/>
    </location>
</feature>
<dbReference type="EMBL" id="ML119107">
    <property type="protein sequence ID" value="RPB16744.1"/>
    <property type="molecule type" value="Genomic_DNA"/>
</dbReference>
<keyword evidence="2" id="KW-0812">Transmembrane</keyword>
<keyword evidence="2" id="KW-1133">Transmembrane helix</keyword>
<evidence type="ECO:0000313" key="4">
    <source>
        <dbReference type="Proteomes" id="UP000277580"/>
    </source>
</evidence>
<dbReference type="Proteomes" id="UP000277580">
    <property type="component" value="Unassembled WGS sequence"/>
</dbReference>
<protein>
    <submittedName>
        <fullName evidence="3">Uncharacterized protein</fullName>
    </submittedName>
</protein>
<name>A0A3N4L1Q1_9PEZI</name>
<gene>
    <name evidence="3" type="ORF">P167DRAFT_190920</name>
</gene>
<organism evidence="3 4">
    <name type="scientific">Morchella conica CCBAS932</name>
    <dbReference type="NCBI Taxonomy" id="1392247"/>
    <lineage>
        <taxon>Eukaryota</taxon>
        <taxon>Fungi</taxon>
        <taxon>Dikarya</taxon>
        <taxon>Ascomycota</taxon>
        <taxon>Pezizomycotina</taxon>
        <taxon>Pezizomycetes</taxon>
        <taxon>Pezizales</taxon>
        <taxon>Morchellaceae</taxon>
        <taxon>Morchella</taxon>
    </lineage>
</organism>
<evidence type="ECO:0000256" key="2">
    <source>
        <dbReference type="SAM" id="Phobius"/>
    </source>
</evidence>
<feature type="compositionally biased region" description="Basic and acidic residues" evidence="1">
    <location>
        <begin position="99"/>
        <end position="112"/>
    </location>
</feature>
<reference evidence="3 4" key="1">
    <citation type="journal article" date="2018" name="Nat. Ecol. Evol.">
        <title>Pezizomycetes genomes reveal the molecular basis of ectomycorrhizal truffle lifestyle.</title>
        <authorList>
            <person name="Murat C."/>
            <person name="Payen T."/>
            <person name="Noel B."/>
            <person name="Kuo A."/>
            <person name="Morin E."/>
            <person name="Chen J."/>
            <person name="Kohler A."/>
            <person name="Krizsan K."/>
            <person name="Balestrini R."/>
            <person name="Da Silva C."/>
            <person name="Montanini B."/>
            <person name="Hainaut M."/>
            <person name="Levati E."/>
            <person name="Barry K.W."/>
            <person name="Belfiori B."/>
            <person name="Cichocki N."/>
            <person name="Clum A."/>
            <person name="Dockter R.B."/>
            <person name="Fauchery L."/>
            <person name="Guy J."/>
            <person name="Iotti M."/>
            <person name="Le Tacon F."/>
            <person name="Lindquist E.A."/>
            <person name="Lipzen A."/>
            <person name="Malagnac F."/>
            <person name="Mello A."/>
            <person name="Molinier V."/>
            <person name="Miyauchi S."/>
            <person name="Poulain J."/>
            <person name="Riccioni C."/>
            <person name="Rubini A."/>
            <person name="Sitrit Y."/>
            <person name="Splivallo R."/>
            <person name="Traeger S."/>
            <person name="Wang M."/>
            <person name="Zifcakova L."/>
            <person name="Wipf D."/>
            <person name="Zambonelli A."/>
            <person name="Paolocci F."/>
            <person name="Nowrousian M."/>
            <person name="Ottonello S."/>
            <person name="Baldrian P."/>
            <person name="Spatafora J.W."/>
            <person name="Henrissat B."/>
            <person name="Nagy L.G."/>
            <person name="Aury J.M."/>
            <person name="Wincker P."/>
            <person name="Grigoriev I.V."/>
            <person name="Bonfante P."/>
            <person name="Martin F.M."/>
        </authorList>
    </citation>
    <scope>NUCLEOTIDE SEQUENCE [LARGE SCALE GENOMIC DNA]</scope>
    <source>
        <strain evidence="3 4">CCBAS932</strain>
    </source>
</reference>
<proteinExistence type="predicted"/>
<evidence type="ECO:0000256" key="1">
    <source>
        <dbReference type="SAM" id="MobiDB-lite"/>
    </source>
</evidence>
<accession>A0A3N4L1Q1</accession>
<evidence type="ECO:0000313" key="3">
    <source>
        <dbReference type="EMBL" id="RPB16744.1"/>
    </source>
</evidence>
<keyword evidence="2" id="KW-0472">Membrane</keyword>
<dbReference type="InParanoid" id="A0A3N4L1Q1"/>
<feature type="transmembrane region" description="Helical" evidence="2">
    <location>
        <begin position="40"/>
        <end position="63"/>
    </location>
</feature>